<dbReference type="Gene3D" id="3.40.50.180">
    <property type="entry name" value="Methylesterase CheB, C-terminal domain"/>
    <property type="match status" value="1"/>
</dbReference>
<dbReference type="EC" id="3.1.1.61" evidence="4"/>
<feature type="domain" description="CheB-type methylesterase" evidence="10">
    <location>
        <begin position="167"/>
        <end position="356"/>
    </location>
</feature>
<keyword evidence="1" id="KW-0963">Cytoplasm</keyword>
<name>A0A7V8NL61_9BACT</name>
<reference evidence="11" key="1">
    <citation type="submission" date="2020-06" db="EMBL/GenBank/DDBJ databases">
        <title>Legume-microbial interactions unlock mineral nutrients during tropical forest succession.</title>
        <authorList>
            <person name="Epihov D.Z."/>
        </authorList>
    </citation>
    <scope>NUCLEOTIDE SEQUENCE [LARGE SCALE GENOMIC DNA]</scope>
    <source>
        <strain evidence="11">Pan2503</strain>
    </source>
</reference>
<protein>
    <recommendedName>
        <fullName evidence="4">protein-glutamate methylesterase</fullName>
        <ecNumber evidence="4">3.1.1.61</ecNumber>
    </recommendedName>
</protein>
<evidence type="ECO:0000256" key="1">
    <source>
        <dbReference type="ARBA" id="ARBA00022490"/>
    </source>
</evidence>
<dbReference type="HAMAP" id="MF_00099">
    <property type="entry name" value="CheB_chemtxs"/>
    <property type="match status" value="1"/>
</dbReference>
<dbReference type="Proteomes" id="UP000567293">
    <property type="component" value="Unassembled WGS sequence"/>
</dbReference>
<evidence type="ECO:0000256" key="3">
    <source>
        <dbReference type="ARBA" id="ARBA00022801"/>
    </source>
</evidence>
<dbReference type="InterPro" id="IPR035909">
    <property type="entry name" value="CheB_C"/>
</dbReference>
<evidence type="ECO:0000259" key="10">
    <source>
        <dbReference type="PROSITE" id="PS50122"/>
    </source>
</evidence>
<dbReference type="InterPro" id="IPR008248">
    <property type="entry name" value="CheB-like"/>
</dbReference>
<dbReference type="PIRSF" id="PIRSF000876">
    <property type="entry name" value="RR_chemtxs_CheB"/>
    <property type="match status" value="1"/>
</dbReference>
<accession>A0A7V8NL61</accession>
<evidence type="ECO:0000259" key="9">
    <source>
        <dbReference type="PROSITE" id="PS50110"/>
    </source>
</evidence>
<dbReference type="Pfam" id="PF01339">
    <property type="entry name" value="CheB_methylest"/>
    <property type="match status" value="1"/>
</dbReference>
<dbReference type="CDD" id="cd17541">
    <property type="entry name" value="REC_CheB-like"/>
    <property type="match status" value="1"/>
</dbReference>
<dbReference type="GO" id="GO:0008984">
    <property type="term" value="F:protein-glutamate methylesterase activity"/>
    <property type="evidence" value="ECO:0007669"/>
    <property type="project" value="UniProtKB-EC"/>
</dbReference>
<feature type="active site" evidence="6">
    <location>
        <position position="307"/>
    </location>
</feature>
<dbReference type="InterPro" id="IPR001789">
    <property type="entry name" value="Sig_transdc_resp-reg_receiver"/>
</dbReference>
<dbReference type="InterPro" id="IPR000673">
    <property type="entry name" value="Sig_transdc_resp-reg_Me-estase"/>
</dbReference>
<dbReference type="PROSITE" id="PS50122">
    <property type="entry name" value="CHEB"/>
    <property type="match status" value="1"/>
</dbReference>
<dbReference type="GO" id="GO:0005737">
    <property type="term" value="C:cytoplasm"/>
    <property type="evidence" value="ECO:0007669"/>
    <property type="project" value="InterPro"/>
</dbReference>
<dbReference type="SUPFAM" id="SSF52172">
    <property type="entry name" value="CheY-like"/>
    <property type="match status" value="1"/>
</dbReference>
<dbReference type="Gene3D" id="3.40.50.2300">
    <property type="match status" value="1"/>
</dbReference>
<dbReference type="PANTHER" id="PTHR42872:SF6">
    <property type="entry name" value="PROTEIN-GLUTAMATE METHYLESTERASE_PROTEIN-GLUTAMINE GLUTAMINASE"/>
    <property type="match status" value="1"/>
</dbReference>
<dbReference type="SMART" id="SM00448">
    <property type="entry name" value="REC"/>
    <property type="match status" value="1"/>
</dbReference>
<evidence type="ECO:0000256" key="4">
    <source>
        <dbReference type="ARBA" id="ARBA00039140"/>
    </source>
</evidence>
<feature type="non-terminal residue" evidence="11">
    <location>
        <position position="356"/>
    </location>
</feature>
<evidence type="ECO:0000256" key="2">
    <source>
        <dbReference type="ARBA" id="ARBA00022500"/>
    </source>
</evidence>
<evidence type="ECO:0000256" key="6">
    <source>
        <dbReference type="PROSITE-ProRule" id="PRU00050"/>
    </source>
</evidence>
<dbReference type="PROSITE" id="PS50110">
    <property type="entry name" value="RESPONSE_REGULATORY"/>
    <property type="match status" value="1"/>
</dbReference>
<dbReference type="PANTHER" id="PTHR42872">
    <property type="entry name" value="PROTEIN-GLUTAMATE METHYLESTERASE/PROTEIN-GLUTAMINE GLUTAMINASE"/>
    <property type="match status" value="1"/>
</dbReference>
<dbReference type="AlphaFoldDB" id="A0A7V8NL61"/>
<dbReference type="GO" id="GO:0006935">
    <property type="term" value="P:chemotaxis"/>
    <property type="evidence" value="ECO:0007669"/>
    <property type="project" value="UniProtKB-UniRule"/>
</dbReference>
<evidence type="ECO:0000313" key="11">
    <source>
        <dbReference type="EMBL" id="MBA0083394.1"/>
    </source>
</evidence>
<dbReference type="CDD" id="cd16432">
    <property type="entry name" value="CheB_Rec"/>
    <property type="match status" value="1"/>
</dbReference>
<evidence type="ECO:0000256" key="7">
    <source>
        <dbReference type="PROSITE-ProRule" id="PRU00169"/>
    </source>
</evidence>
<comment type="catalytic activity">
    <reaction evidence="5">
        <text>[protein]-L-glutamate 5-O-methyl ester + H2O = L-glutamyl-[protein] + methanol + H(+)</text>
        <dbReference type="Rhea" id="RHEA:23236"/>
        <dbReference type="Rhea" id="RHEA-COMP:10208"/>
        <dbReference type="Rhea" id="RHEA-COMP:10311"/>
        <dbReference type="ChEBI" id="CHEBI:15377"/>
        <dbReference type="ChEBI" id="CHEBI:15378"/>
        <dbReference type="ChEBI" id="CHEBI:17790"/>
        <dbReference type="ChEBI" id="CHEBI:29973"/>
        <dbReference type="ChEBI" id="CHEBI:82795"/>
        <dbReference type="EC" id="3.1.1.61"/>
    </reaction>
</comment>
<keyword evidence="12" id="KW-1185">Reference proteome</keyword>
<comment type="caution">
    <text evidence="11">The sequence shown here is derived from an EMBL/GenBank/DDBJ whole genome shotgun (WGS) entry which is preliminary data.</text>
</comment>
<feature type="modified residue" description="4-aspartylphosphate" evidence="7">
    <location>
        <position position="60"/>
    </location>
</feature>
<dbReference type="SUPFAM" id="SSF52738">
    <property type="entry name" value="Methylesterase CheB, C-terminal domain"/>
    <property type="match status" value="1"/>
</dbReference>
<dbReference type="GO" id="GO:0000156">
    <property type="term" value="F:phosphorelay response regulator activity"/>
    <property type="evidence" value="ECO:0007669"/>
    <property type="project" value="InterPro"/>
</dbReference>
<proteinExistence type="inferred from homology"/>
<gene>
    <name evidence="11" type="ORF">HRJ53_00200</name>
</gene>
<evidence type="ECO:0000256" key="5">
    <source>
        <dbReference type="ARBA" id="ARBA00048267"/>
    </source>
</evidence>
<sequence>MSTPWKKIRVLVVDDSTFMRKVLENIYNADEQMQVVGSAKDGREAVSMAEALKPDVISMDINMPHVDGLQATAEIMTTNPKPIVIVSSESREGAASTLRALELGAIEFVAKPSGGIDLDMQSVKEELLRKVRMAAKVRVVRTATRLASSIQSAGAGAKPAAAPKPSPRTSAGTSDQRFPVVVLAASTGGPATVMRLAPGFTRDFPAAVILVQHMPATFTSQYAAQLAEFTEIRVKEAESNESIVPGTLYICPGGQHLRVTSSGRMQLDDTSGRINGYLPNMDVTMESVAAYAGPLGIAAVLTGMGNDGTNGARAIQSAGGLVLAQDEATCVIFGMPAEVIKAGVVDQVLGIDDIYQ</sequence>
<keyword evidence="7" id="KW-0597">Phosphoprotein</keyword>
<keyword evidence="3 6" id="KW-0378">Hydrolase</keyword>
<feature type="region of interest" description="Disordered" evidence="8">
    <location>
        <begin position="151"/>
        <end position="175"/>
    </location>
</feature>
<evidence type="ECO:0000256" key="8">
    <source>
        <dbReference type="SAM" id="MobiDB-lite"/>
    </source>
</evidence>
<feature type="compositionally biased region" description="Low complexity" evidence="8">
    <location>
        <begin position="151"/>
        <end position="163"/>
    </location>
</feature>
<feature type="active site" evidence="6">
    <location>
        <position position="213"/>
    </location>
</feature>
<keyword evidence="2 6" id="KW-0145">Chemotaxis</keyword>
<dbReference type="EMBL" id="JACDQQ010000022">
    <property type="protein sequence ID" value="MBA0083394.1"/>
    <property type="molecule type" value="Genomic_DNA"/>
</dbReference>
<evidence type="ECO:0000313" key="12">
    <source>
        <dbReference type="Proteomes" id="UP000567293"/>
    </source>
</evidence>
<dbReference type="NCBIfam" id="NF001965">
    <property type="entry name" value="PRK00742.1"/>
    <property type="match status" value="1"/>
</dbReference>
<dbReference type="InterPro" id="IPR011006">
    <property type="entry name" value="CheY-like_superfamily"/>
</dbReference>
<feature type="active site" evidence="6">
    <location>
        <position position="186"/>
    </location>
</feature>
<dbReference type="Pfam" id="PF00072">
    <property type="entry name" value="Response_reg"/>
    <property type="match status" value="1"/>
</dbReference>
<feature type="domain" description="Response regulatory" evidence="9">
    <location>
        <begin position="9"/>
        <end position="126"/>
    </location>
</feature>
<organism evidence="11 12">
    <name type="scientific">Candidatus Acidiferrum panamense</name>
    <dbReference type="NCBI Taxonomy" id="2741543"/>
    <lineage>
        <taxon>Bacteria</taxon>
        <taxon>Pseudomonadati</taxon>
        <taxon>Acidobacteriota</taxon>
        <taxon>Terriglobia</taxon>
        <taxon>Candidatus Acidiferrales</taxon>
        <taxon>Candidatus Acidiferrum</taxon>
    </lineage>
</organism>